<organism evidence="7 8">
    <name type="scientific">Linnemannia gamsii</name>
    <dbReference type="NCBI Taxonomy" id="64522"/>
    <lineage>
        <taxon>Eukaryota</taxon>
        <taxon>Fungi</taxon>
        <taxon>Fungi incertae sedis</taxon>
        <taxon>Mucoromycota</taxon>
        <taxon>Mortierellomycotina</taxon>
        <taxon>Mortierellomycetes</taxon>
        <taxon>Mortierellales</taxon>
        <taxon>Mortierellaceae</taxon>
        <taxon>Linnemannia</taxon>
    </lineage>
</organism>
<dbReference type="PANTHER" id="PTHR42874">
    <property type="entry name" value="URICASE"/>
    <property type="match status" value="1"/>
</dbReference>
<dbReference type="Proteomes" id="UP000823405">
    <property type="component" value="Unassembled WGS sequence"/>
</dbReference>
<dbReference type="AlphaFoldDB" id="A0A9P6UKA5"/>
<evidence type="ECO:0000256" key="4">
    <source>
        <dbReference type="ARBA" id="ARBA00022631"/>
    </source>
</evidence>
<dbReference type="GO" id="GO:0019628">
    <property type="term" value="P:urate catabolic process"/>
    <property type="evidence" value="ECO:0007669"/>
    <property type="project" value="TreeGrafter"/>
</dbReference>
<dbReference type="GO" id="GO:0006145">
    <property type="term" value="P:purine nucleobase catabolic process"/>
    <property type="evidence" value="ECO:0007669"/>
    <property type="project" value="TreeGrafter"/>
</dbReference>
<name>A0A9P6UKA5_9FUNG</name>
<comment type="caution">
    <text evidence="7">The sequence shown here is derived from an EMBL/GenBank/DDBJ whole genome shotgun (WGS) entry which is preliminary data.</text>
</comment>
<evidence type="ECO:0000256" key="1">
    <source>
        <dbReference type="ARBA" id="ARBA00004831"/>
    </source>
</evidence>
<dbReference type="InterPro" id="IPR002042">
    <property type="entry name" value="Uricase"/>
</dbReference>
<dbReference type="Pfam" id="PF01014">
    <property type="entry name" value="Uricase"/>
    <property type="match status" value="1"/>
</dbReference>
<keyword evidence="5" id="KW-0560">Oxidoreductase</keyword>
<dbReference type="Gene3D" id="3.10.270.10">
    <property type="entry name" value="Urate Oxidase"/>
    <property type="match status" value="2"/>
</dbReference>
<dbReference type="SUPFAM" id="SSF55620">
    <property type="entry name" value="Tetrahydrobiopterin biosynthesis enzymes-like"/>
    <property type="match status" value="2"/>
</dbReference>
<evidence type="ECO:0000313" key="7">
    <source>
        <dbReference type="EMBL" id="KAG0307345.1"/>
    </source>
</evidence>
<gene>
    <name evidence="7" type="ORF">BGZ97_000427</name>
</gene>
<evidence type="ECO:0000256" key="2">
    <source>
        <dbReference type="ARBA" id="ARBA00009760"/>
    </source>
</evidence>
<evidence type="ECO:0000256" key="5">
    <source>
        <dbReference type="ARBA" id="ARBA00023002"/>
    </source>
</evidence>
<evidence type="ECO:0000256" key="3">
    <source>
        <dbReference type="ARBA" id="ARBA00012598"/>
    </source>
</evidence>
<comment type="similarity">
    <text evidence="2">Belongs to the uricase family.</text>
</comment>
<dbReference type="PANTHER" id="PTHR42874:SF1">
    <property type="entry name" value="URICASE"/>
    <property type="match status" value="1"/>
</dbReference>
<protein>
    <recommendedName>
        <fullName evidence="3">factor independent urate hydroxylase</fullName>
        <ecNumber evidence="3">1.7.3.3</ecNumber>
    </recommendedName>
    <alternativeName>
        <fullName evidence="6">Urate oxidase</fullName>
    </alternativeName>
</protein>
<dbReference type="GO" id="GO:0004846">
    <property type="term" value="F:urate oxidase activity"/>
    <property type="evidence" value="ECO:0007669"/>
    <property type="project" value="UniProtKB-EC"/>
</dbReference>
<accession>A0A9P6UKA5</accession>
<proteinExistence type="inferred from homology"/>
<sequence length="188" mass="20891">ASNKAVVATDSIKNTCYVLAKSSKVVDTLELFAAELANHFLDTYRWVEGAHYTALPETKDRILSTCVDATWDFNIPAVDSAKLLDTLGQIPFNTIYDSVRDVTCDTFAKDESASVQATLYKMAAKSINNWKWLDRVSYALPNKHFFAVDLKYFRGTKNLQEHADVYQPVADPSGLISATVARSVSARL</sequence>
<evidence type="ECO:0000256" key="6">
    <source>
        <dbReference type="ARBA" id="ARBA00031317"/>
    </source>
</evidence>
<dbReference type="EMBL" id="JAAAIN010001077">
    <property type="protein sequence ID" value="KAG0307345.1"/>
    <property type="molecule type" value="Genomic_DNA"/>
</dbReference>
<feature type="non-terminal residue" evidence="7">
    <location>
        <position position="1"/>
    </location>
</feature>
<dbReference type="EC" id="1.7.3.3" evidence="3"/>
<dbReference type="GO" id="GO:0005777">
    <property type="term" value="C:peroxisome"/>
    <property type="evidence" value="ECO:0007669"/>
    <property type="project" value="TreeGrafter"/>
</dbReference>
<comment type="pathway">
    <text evidence="1">Purine metabolism; urate degradation; (S)-allantoin from urate: step 1/3.</text>
</comment>
<reference evidence="7" key="1">
    <citation type="journal article" date="2020" name="Fungal Divers.">
        <title>Resolving the Mortierellaceae phylogeny through synthesis of multi-gene phylogenetics and phylogenomics.</title>
        <authorList>
            <person name="Vandepol N."/>
            <person name="Liber J."/>
            <person name="Desiro A."/>
            <person name="Na H."/>
            <person name="Kennedy M."/>
            <person name="Barry K."/>
            <person name="Grigoriev I.V."/>
            <person name="Miller A.N."/>
            <person name="O'Donnell K."/>
            <person name="Stajich J.E."/>
            <person name="Bonito G."/>
        </authorList>
    </citation>
    <scope>NUCLEOTIDE SEQUENCE</scope>
    <source>
        <strain evidence="7">NVP60</strain>
    </source>
</reference>
<keyword evidence="4" id="KW-0659">Purine metabolism</keyword>
<keyword evidence="8" id="KW-1185">Reference proteome</keyword>
<evidence type="ECO:0000313" key="8">
    <source>
        <dbReference type="Proteomes" id="UP000823405"/>
    </source>
</evidence>
<dbReference type="OrthoDB" id="9992118at2759"/>